<evidence type="ECO:0000256" key="2">
    <source>
        <dbReference type="ARBA" id="ARBA00023125"/>
    </source>
</evidence>
<sequence>MGFHPNMTSRIEDVSLLDDLHYRVWNSAIADVWSVDCGPGACGEYVSQAPRLFLVLESCGALAIRPEQNSRSLIQTTGYPRICYIPAGMTIWSHVTIPGKLRHLDLHLDTRALQTHFGNTLDMHALNCPRLMFSNTRIEQIGHLLAEECQSDAPLHDLYGEGLINALVSELFKIHPEPTTRISKLSPWQLRRVTDFIEDNYNRIIRLQELASISGLSASYFCSAFKASTGLSPHAWQMQRRVEHAQTLLLQPRASLPNIANITGFSDQAHFTRVFKKLTGITPAAWLRMQP</sequence>
<evidence type="ECO:0000313" key="6">
    <source>
        <dbReference type="Proteomes" id="UP000315388"/>
    </source>
</evidence>
<dbReference type="AlphaFoldDB" id="A0A502BT66"/>
<dbReference type="EMBL" id="VEWJ01000001">
    <property type="protein sequence ID" value="TPF77020.1"/>
    <property type="molecule type" value="Genomic_DNA"/>
</dbReference>
<dbReference type="SUPFAM" id="SSF46689">
    <property type="entry name" value="Homeodomain-like"/>
    <property type="match status" value="2"/>
</dbReference>
<dbReference type="SMART" id="SM00342">
    <property type="entry name" value="HTH_ARAC"/>
    <property type="match status" value="1"/>
</dbReference>
<organism evidence="5 6">
    <name type="scientific">Brucella gallinifaecis</name>
    <dbReference type="NCBI Taxonomy" id="215590"/>
    <lineage>
        <taxon>Bacteria</taxon>
        <taxon>Pseudomonadati</taxon>
        <taxon>Pseudomonadota</taxon>
        <taxon>Alphaproteobacteria</taxon>
        <taxon>Hyphomicrobiales</taxon>
        <taxon>Brucellaceae</taxon>
        <taxon>Brucella/Ochrobactrum group</taxon>
        <taxon>Brucella</taxon>
    </lineage>
</organism>
<dbReference type="Gene3D" id="1.10.10.60">
    <property type="entry name" value="Homeodomain-like"/>
    <property type="match status" value="2"/>
</dbReference>
<dbReference type="PANTHER" id="PTHR46796">
    <property type="entry name" value="HTH-TYPE TRANSCRIPTIONAL ACTIVATOR RHAS-RELATED"/>
    <property type="match status" value="1"/>
</dbReference>
<evidence type="ECO:0000259" key="4">
    <source>
        <dbReference type="PROSITE" id="PS01124"/>
    </source>
</evidence>
<dbReference type="InterPro" id="IPR018060">
    <property type="entry name" value="HTH_AraC"/>
</dbReference>
<protein>
    <submittedName>
        <fullName evidence="5">Helix-turn-helix transcriptional regulator</fullName>
    </submittedName>
</protein>
<dbReference type="GO" id="GO:0003700">
    <property type="term" value="F:DNA-binding transcription factor activity"/>
    <property type="evidence" value="ECO:0007669"/>
    <property type="project" value="InterPro"/>
</dbReference>
<dbReference type="PROSITE" id="PS01124">
    <property type="entry name" value="HTH_ARAC_FAMILY_2"/>
    <property type="match status" value="1"/>
</dbReference>
<keyword evidence="6" id="KW-1185">Reference proteome</keyword>
<dbReference type="GO" id="GO:0043565">
    <property type="term" value="F:sequence-specific DNA binding"/>
    <property type="evidence" value="ECO:0007669"/>
    <property type="project" value="InterPro"/>
</dbReference>
<dbReference type="OrthoDB" id="110167at2"/>
<comment type="caution">
    <text evidence="5">The sequence shown here is derived from an EMBL/GenBank/DDBJ whole genome shotgun (WGS) entry which is preliminary data.</text>
</comment>
<accession>A0A502BT66</accession>
<keyword evidence="2" id="KW-0238">DNA-binding</keyword>
<gene>
    <name evidence="5" type="ORF">FHY56_01260</name>
</gene>
<keyword evidence="1" id="KW-0805">Transcription regulation</keyword>
<dbReference type="PROSITE" id="PS00041">
    <property type="entry name" value="HTH_ARAC_FAMILY_1"/>
    <property type="match status" value="1"/>
</dbReference>
<evidence type="ECO:0000313" key="5">
    <source>
        <dbReference type="EMBL" id="TPF77020.1"/>
    </source>
</evidence>
<name>A0A502BT66_9HYPH</name>
<dbReference type="Pfam" id="PF12833">
    <property type="entry name" value="HTH_18"/>
    <property type="match status" value="1"/>
</dbReference>
<dbReference type="InterPro" id="IPR009057">
    <property type="entry name" value="Homeodomain-like_sf"/>
</dbReference>
<dbReference type="InterPro" id="IPR018062">
    <property type="entry name" value="HTH_AraC-typ_CS"/>
</dbReference>
<dbReference type="InterPro" id="IPR050204">
    <property type="entry name" value="AraC_XylS_family_regulators"/>
</dbReference>
<feature type="domain" description="HTH araC/xylS-type" evidence="4">
    <location>
        <begin position="191"/>
        <end position="289"/>
    </location>
</feature>
<dbReference type="PANTHER" id="PTHR46796:SF14">
    <property type="entry name" value="TRANSCRIPTIONAL REGULATORY PROTEIN"/>
    <property type="match status" value="1"/>
</dbReference>
<evidence type="ECO:0000256" key="1">
    <source>
        <dbReference type="ARBA" id="ARBA00023015"/>
    </source>
</evidence>
<dbReference type="Proteomes" id="UP000315388">
    <property type="component" value="Unassembled WGS sequence"/>
</dbReference>
<evidence type="ECO:0000256" key="3">
    <source>
        <dbReference type="ARBA" id="ARBA00023163"/>
    </source>
</evidence>
<proteinExistence type="predicted"/>
<keyword evidence="3" id="KW-0804">Transcription</keyword>
<reference evidence="5 6" key="1">
    <citation type="journal article" date="2003" name="Int. J. Syst. Evol. Microbiol.">
        <title>Towards a standardized format for the description of a novel species (of an established genus): Ochrobactrum gallinifaecis sp. nov.</title>
        <authorList>
            <person name="Kampfer P."/>
            <person name="Buczolits S."/>
            <person name="Albrecht A."/>
            <person name="Busse H.J."/>
            <person name="Stackebrandt E."/>
        </authorList>
    </citation>
    <scope>NUCLEOTIDE SEQUENCE [LARGE SCALE GENOMIC DNA]</scope>
    <source>
        <strain evidence="5 6">ISO 196</strain>
    </source>
</reference>